<reference evidence="3" key="1">
    <citation type="submission" date="2021-02" db="EMBL/GenBank/DDBJ databases">
        <authorList>
            <person name="Nowell W R."/>
        </authorList>
    </citation>
    <scope>NUCLEOTIDE SEQUENCE</scope>
</reference>
<dbReference type="Proteomes" id="UP000677228">
    <property type="component" value="Unassembled WGS sequence"/>
</dbReference>
<evidence type="ECO:0000313" key="4">
    <source>
        <dbReference type="EMBL" id="CAF1274700.1"/>
    </source>
</evidence>
<evidence type="ECO:0000313" key="6">
    <source>
        <dbReference type="EMBL" id="CAF4079871.1"/>
    </source>
</evidence>
<dbReference type="Proteomes" id="UP000682733">
    <property type="component" value="Unassembled WGS sequence"/>
</dbReference>
<dbReference type="EMBL" id="CAJOBA010039588">
    <property type="protein sequence ID" value="CAF4079871.1"/>
    <property type="molecule type" value="Genomic_DNA"/>
</dbReference>
<dbReference type="EMBL" id="CAJOBC010002320">
    <property type="protein sequence ID" value="CAF3727291.1"/>
    <property type="molecule type" value="Genomic_DNA"/>
</dbReference>
<evidence type="ECO:0000313" key="3">
    <source>
        <dbReference type="EMBL" id="CAF0951665.1"/>
    </source>
</evidence>
<evidence type="ECO:0000313" key="5">
    <source>
        <dbReference type="EMBL" id="CAF3727291.1"/>
    </source>
</evidence>
<feature type="signal peptide" evidence="2">
    <location>
        <begin position="1"/>
        <end position="19"/>
    </location>
</feature>
<feature type="coiled-coil region" evidence="1">
    <location>
        <begin position="460"/>
        <end position="497"/>
    </location>
</feature>
<evidence type="ECO:0000256" key="1">
    <source>
        <dbReference type="SAM" id="Coils"/>
    </source>
</evidence>
<dbReference type="Proteomes" id="UP000663829">
    <property type="component" value="Unassembled WGS sequence"/>
</dbReference>
<accession>A0A814D399</accession>
<protein>
    <submittedName>
        <fullName evidence="3">Uncharacterized protein</fullName>
    </submittedName>
</protein>
<dbReference type="EMBL" id="CAJNOK010018026">
    <property type="protein sequence ID" value="CAF1274700.1"/>
    <property type="molecule type" value="Genomic_DNA"/>
</dbReference>
<organism evidence="3 7">
    <name type="scientific">Didymodactylos carnosus</name>
    <dbReference type="NCBI Taxonomy" id="1234261"/>
    <lineage>
        <taxon>Eukaryota</taxon>
        <taxon>Metazoa</taxon>
        <taxon>Spiralia</taxon>
        <taxon>Gnathifera</taxon>
        <taxon>Rotifera</taxon>
        <taxon>Eurotatoria</taxon>
        <taxon>Bdelloidea</taxon>
        <taxon>Philodinida</taxon>
        <taxon>Philodinidae</taxon>
        <taxon>Didymodactylos</taxon>
    </lineage>
</organism>
<dbReference type="AlphaFoldDB" id="A0A814D399"/>
<dbReference type="Proteomes" id="UP000681722">
    <property type="component" value="Unassembled WGS sequence"/>
</dbReference>
<gene>
    <name evidence="3" type="ORF">GPM918_LOCUS11278</name>
    <name evidence="4" type="ORF">OVA965_LOCUS27354</name>
    <name evidence="5" type="ORF">SRO942_LOCUS11277</name>
    <name evidence="6" type="ORF">TMI583_LOCUS28099</name>
</gene>
<proteinExistence type="predicted"/>
<evidence type="ECO:0000256" key="2">
    <source>
        <dbReference type="SAM" id="SignalP"/>
    </source>
</evidence>
<keyword evidence="2" id="KW-0732">Signal</keyword>
<dbReference type="OrthoDB" id="9996538at2759"/>
<keyword evidence="7" id="KW-1185">Reference proteome</keyword>
<dbReference type="EMBL" id="CAJNOQ010002321">
    <property type="protein sequence ID" value="CAF0951665.1"/>
    <property type="molecule type" value="Genomic_DNA"/>
</dbReference>
<evidence type="ECO:0000313" key="7">
    <source>
        <dbReference type="Proteomes" id="UP000663829"/>
    </source>
</evidence>
<name>A0A814D399_9BILA</name>
<comment type="caution">
    <text evidence="3">The sequence shown here is derived from an EMBL/GenBank/DDBJ whole genome shotgun (WGS) entry which is preliminary data.</text>
</comment>
<keyword evidence="1" id="KW-0175">Coiled coil</keyword>
<sequence length="498" mass="57395">MYLLFILLVVLNLLAKFNAYPGMNSKQKLTVIGPTCTQGGHNPLPPSGICPQSNDTFVFPGMHDIPSGQSAIHRWPPWFTVEWDFYFIFDPANIPPYFPIPQGNFTSTRGRTYYDDTTSQGRCMREVYDKRCIPIFFTDVLSVNNNYSCDFLNIGETQTAYLILHDDRPKGAPECCIIGQPFYPPARNFSDQLYIKKNSTIENIDIDWNGLTLEDAGLFLYGFYNKTTIIPHDPIPASRPYVFYMMGAPQIATWMYQKFGDWDPIRKPDRGIWQIPEACQQATVCPEMANDLIKHFKDICQINVAFSTIRRSTVKCGNNEYNQLAYVKDLESFCALFCKENWPQRICKQNFTLQSTPSFPPQLSFVIKNVDLKIDFNDFSSDLKVNTSEIHQVIRLKNKFQNDIKMIKVELLSVEKRDEILENGRIHVNGMCYDVDPYLTLPQVQAPWYSASTSPVINKVDELINKVVEMSQNLERIAKKNDDLEKLMKEKIECDERN</sequence>
<feature type="chain" id="PRO_5036224123" evidence="2">
    <location>
        <begin position="20"/>
        <end position="498"/>
    </location>
</feature>